<proteinExistence type="predicted"/>
<protein>
    <submittedName>
        <fullName evidence="1">Uncharacterized protein</fullName>
    </submittedName>
</protein>
<name>A0A090Q9T4_NONUL</name>
<sequence>MNLKASFEKIEFEQSFSPNILGIETSIIVDSFGLIAGAKLMRLNSTSFLALLLD</sequence>
<accession>A0A090Q9T4</accession>
<reference evidence="1 2" key="1">
    <citation type="journal article" date="2014" name="Genome Announc.">
        <title>Draft Genome Sequences of Marine Flavobacterium Nonlabens Strains NR17, NR24, NR27, NR32, NR33, and Ara13.</title>
        <authorList>
            <person name="Nakanishi M."/>
            <person name="Meirelles P."/>
            <person name="Suzuki R."/>
            <person name="Takatani N."/>
            <person name="Mino S."/>
            <person name="Suda W."/>
            <person name="Oshima K."/>
            <person name="Hattori M."/>
            <person name="Ohkuma M."/>
            <person name="Hosokawa M."/>
            <person name="Miyashita K."/>
            <person name="Thompson F.L."/>
            <person name="Niwa A."/>
            <person name="Sawabe T."/>
            <person name="Sawabe T."/>
        </authorList>
    </citation>
    <scope>NUCLEOTIDE SEQUENCE [LARGE SCALE GENOMIC DNA]</scope>
    <source>
        <strain evidence="2">JCM19314</strain>
    </source>
</reference>
<dbReference type="EMBL" id="BBMM01000001">
    <property type="protein sequence ID" value="GAK98483.1"/>
    <property type="molecule type" value="Genomic_DNA"/>
</dbReference>
<organism evidence="1 2">
    <name type="scientific">Nonlabens ulvanivorans</name>
    <name type="common">Persicivirga ulvanivorans</name>
    <dbReference type="NCBI Taxonomy" id="906888"/>
    <lineage>
        <taxon>Bacteria</taxon>
        <taxon>Pseudomonadati</taxon>
        <taxon>Bacteroidota</taxon>
        <taxon>Flavobacteriia</taxon>
        <taxon>Flavobacteriales</taxon>
        <taxon>Flavobacteriaceae</taxon>
        <taxon>Nonlabens</taxon>
    </lineage>
</organism>
<comment type="caution">
    <text evidence="1">The sequence shown here is derived from an EMBL/GenBank/DDBJ whole genome shotgun (WGS) entry which is preliminary data.</text>
</comment>
<dbReference type="AlphaFoldDB" id="A0A090Q9T4"/>
<gene>
    <name evidence="1" type="ORF">JCM19314_2514</name>
</gene>
<dbReference type="Proteomes" id="UP000029226">
    <property type="component" value="Unassembled WGS sequence"/>
</dbReference>
<evidence type="ECO:0000313" key="2">
    <source>
        <dbReference type="Proteomes" id="UP000029226"/>
    </source>
</evidence>
<evidence type="ECO:0000313" key="1">
    <source>
        <dbReference type="EMBL" id="GAK98483.1"/>
    </source>
</evidence>